<feature type="transmembrane region" description="Helical" evidence="9">
    <location>
        <begin position="94"/>
        <end position="113"/>
    </location>
</feature>
<dbReference type="PANTHER" id="PTHR43840:SF41">
    <property type="entry name" value="CATION-EFFLUX PUMP FIEF"/>
    <property type="match status" value="1"/>
</dbReference>
<dbReference type="PANTHER" id="PTHR43840">
    <property type="entry name" value="MITOCHONDRIAL METAL TRANSPORTER 1-RELATED"/>
    <property type="match status" value="1"/>
</dbReference>
<protein>
    <submittedName>
        <fullName evidence="12">Cation diffusion facilitator family transporter</fullName>
    </submittedName>
</protein>
<dbReference type="SUPFAM" id="SSF161111">
    <property type="entry name" value="Cation efflux protein transmembrane domain-like"/>
    <property type="match status" value="1"/>
</dbReference>
<keyword evidence="4" id="KW-1003">Cell membrane</keyword>
<sequence length="319" mass="33449">MTTLPRKNANPFSFRNLTPEQAVLRVSALSVVVAVILIALKTLALSASGSVAVLASLTDSALDLIASLITFFAVRFARTPPDKEHPFGHGKAEAFSALIQAGLVFFSAALILSDSWAHLRDPQPVSGGVLSVAVMIVSLLLTSLLIWAQALAVRASGSVAVAADRAHYAADLAGNGIALIGVGAASLGIVHIDAIAGGLIALWLLWGAVQVLRSAADHLMDRAMDDDDIARIIEAACAAPDVLNVHRLRTRISGPHRLIQMHMALPADLSLVRAHEIILSAEQRILSVFPNADILIHPDPEGASEPHGGVFSGVSSRAE</sequence>
<evidence type="ECO:0000256" key="8">
    <source>
        <dbReference type="SAM" id="MobiDB-lite"/>
    </source>
</evidence>
<keyword evidence="6 9" id="KW-1133">Transmembrane helix</keyword>
<evidence type="ECO:0000256" key="2">
    <source>
        <dbReference type="ARBA" id="ARBA00008114"/>
    </source>
</evidence>
<dbReference type="NCBIfam" id="TIGR01297">
    <property type="entry name" value="CDF"/>
    <property type="match status" value="1"/>
</dbReference>
<organism evidence="12 13">
    <name type="scientific">Asticcacaulis aquaticus</name>
    <dbReference type="NCBI Taxonomy" id="2984212"/>
    <lineage>
        <taxon>Bacteria</taxon>
        <taxon>Pseudomonadati</taxon>
        <taxon>Pseudomonadota</taxon>
        <taxon>Alphaproteobacteria</taxon>
        <taxon>Caulobacterales</taxon>
        <taxon>Caulobacteraceae</taxon>
        <taxon>Asticcacaulis</taxon>
    </lineage>
</organism>
<evidence type="ECO:0000313" key="13">
    <source>
        <dbReference type="Proteomes" id="UP001214854"/>
    </source>
</evidence>
<dbReference type="InterPro" id="IPR036837">
    <property type="entry name" value="Cation_efflux_CTD_sf"/>
</dbReference>
<dbReference type="Proteomes" id="UP001214854">
    <property type="component" value="Unassembled WGS sequence"/>
</dbReference>
<reference evidence="12 13" key="1">
    <citation type="submission" date="2023-01" db="EMBL/GenBank/DDBJ databases">
        <title>Novel species of the genus Asticcacaulis isolated from rivers.</title>
        <authorList>
            <person name="Lu H."/>
        </authorList>
    </citation>
    <scope>NUCLEOTIDE SEQUENCE [LARGE SCALE GENOMIC DNA]</scope>
    <source>
        <strain evidence="12 13">BYS171W</strain>
    </source>
</reference>
<evidence type="ECO:0000259" key="10">
    <source>
        <dbReference type="Pfam" id="PF01545"/>
    </source>
</evidence>
<keyword evidence="3" id="KW-0813">Transport</keyword>
<feature type="transmembrane region" description="Helical" evidence="9">
    <location>
        <begin position="195"/>
        <end position="212"/>
    </location>
</feature>
<dbReference type="InterPro" id="IPR058533">
    <property type="entry name" value="Cation_efflux_TM"/>
</dbReference>
<evidence type="ECO:0000256" key="9">
    <source>
        <dbReference type="SAM" id="Phobius"/>
    </source>
</evidence>
<keyword evidence="7 9" id="KW-0472">Membrane</keyword>
<dbReference type="Pfam" id="PF01545">
    <property type="entry name" value="Cation_efflux"/>
    <property type="match status" value="1"/>
</dbReference>
<feature type="transmembrane region" description="Helical" evidence="9">
    <location>
        <begin position="125"/>
        <end position="147"/>
    </location>
</feature>
<evidence type="ECO:0000256" key="3">
    <source>
        <dbReference type="ARBA" id="ARBA00022448"/>
    </source>
</evidence>
<feature type="domain" description="Cation efflux protein cytoplasmic" evidence="11">
    <location>
        <begin position="225"/>
        <end position="301"/>
    </location>
</feature>
<keyword evidence="13" id="KW-1185">Reference proteome</keyword>
<comment type="caution">
    <text evidence="12">The sequence shown here is derived from an EMBL/GenBank/DDBJ whole genome shotgun (WGS) entry which is preliminary data.</text>
</comment>
<dbReference type="Pfam" id="PF16916">
    <property type="entry name" value="ZT_dimer"/>
    <property type="match status" value="1"/>
</dbReference>
<evidence type="ECO:0000256" key="7">
    <source>
        <dbReference type="ARBA" id="ARBA00023136"/>
    </source>
</evidence>
<dbReference type="RefSeq" id="WP_272747253.1">
    <property type="nucleotide sequence ID" value="NZ_JAQQKX010000003.1"/>
</dbReference>
<feature type="transmembrane region" description="Helical" evidence="9">
    <location>
        <begin position="52"/>
        <end position="74"/>
    </location>
</feature>
<evidence type="ECO:0000313" key="12">
    <source>
        <dbReference type="EMBL" id="MDC7682771.1"/>
    </source>
</evidence>
<feature type="domain" description="Cation efflux protein transmembrane" evidence="10">
    <location>
        <begin position="29"/>
        <end position="220"/>
    </location>
</feature>
<dbReference type="Gene3D" id="3.30.70.1350">
    <property type="entry name" value="Cation efflux protein, cytoplasmic domain"/>
    <property type="match status" value="1"/>
</dbReference>
<evidence type="ECO:0000256" key="4">
    <source>
        <dbReference type="ARBA" id="ARBA00022475"/>
    </source>
</evidence>
<keyword evidence="5 9" id="KW-0812">Transmembrane</keyword>
<feature type="transmembrane region" description="Helical" evidence="9">
    <location>
        <begin position="22"/>
        <end position="40"/>
    </location>
</feature>
<proteinExistence type="inferred from homology"/>
<name>A0ABT5HRS2_9CAUL</name>
<comment type="subcellular location">
    <subcellularLocation>
        <location evidence="1">Membrane</location>
        <topology evidence="1">Multi-pass membrane protein</topology>
    </subcellularLocation>
</comment>
<gene>
    <name evidence="12" type="ORF">PQU92_05750</name>
</gene>
<feature type="transmembrane region" description="Helical" evidence="9">
    <location>
        <begin position="168"/>
        <end position="189"/>
    </location>
</feature>
<dbReference type="InterPro" id="IPR002524">
    <property type="entry name" value="Cation_efflux"/>
</dbReference>
<evidence type="ECO:0000256" key="5">
    <source>
        <dbReference type="ARBA" id="ARBA00022692"/>
    </source>
</evidence>
<dbReference type="SUPFAM" id="SSF160240">
    <property type="entry name" value="Cation efflux protein cytoplasmic domain-like"/>
    <property type="match status" value="1"/>
</dbReference>
<dbReference type="InterPro" id="IPR027469">
    <property type="entry name" value="Cation_efflux_TMD_sf"/>
</dbReference>
<evidence type="ECO:0000259" key="11">
    <source>
        <dbReference type="Pfam" id="PF16916"/>
    </source>
</evidence>
<evidence type="ECO:0000256" key="1">
    <source>
        <dbReference type="ARBA" id="ARBA00004141"/>
    </source>
</evidence>
<dbReference type="InterPro" id="IPR027470">
    <property type="entry name" value="Cation_efflux_CTD"/>
</dbReference>
<accession>A0ABT5HRS2</accession>
<feature type="region of interest" description="Disordered" evidence="8">
    <location>
        <begin position="299"/>
        <end position="319"/>
    </location>
</feature>
<comment type="similarity">
    <text evidence="2">Belongs to the cation diffusion facilitator (CDF) transporter (TC 2.A.4) family.</text>
</comment>
<dbReference type="InterPro" id="IPR050291">
    <property type="entry name" value="CDF_Transporter"/>
</dbReference>
<evidence type="ECO:0000256" key="6">
    <source>
        <dbReference type="ARBA" id="ARBA00022989"/>
    </source>
</evidence>
<dbReference type="EMBL" id="JAQQKX010000003">
    <property type="protein sequence ID" value="MDC7682771.1"/>
    <property type="molecule type" value="Genomic_DNA"/>
</dbReference>
<dbReference type="Gene3D" id="1.20.1510.10">
    <property type="entry name" value="Cation efflux protein transmembrane domain"/>
    <property type="match status" value="1"/>
</dbReference>